<dbReference type="AlphaFoldDB" id="A0A8D8Y2X1"/>
<organism evidence="2">
    <name type="scientific">Cacopsylla melanoneura</name>
    <dbReference type="NCBI Taxonomy" id="428564"/>
    <lineage>
        <taxon>Eukaryota</taxon>
        <taxon>Metazoa</taxon>
        <taxon>Ecdysozoa</taxon>
        <taxon>Arthropoda</taxon>
        <taxon>Hexapoda</taxon>
        <taxon>Insecta</taxon>
        <taxon>Pterygota</taxon>
        <taxon>Neoptera</taxon>
        <taxon>Paraneoptera</taxon>
        <taxon>Hemiptera</taxon>
        <taxon>Sternorrhyncha</taxon>
        <taxon>Psylloidea</taxon>
        <taxon>Psyllidae</taxon>
        <taxon>Psyllinae</taxon>
        <taxon>Cacopsylla</taxon>
    </lineage>
</organism>
<evidence type="ECO:0008006" key="3">
    <source>
        <dbReference type="Google" id="ProtNLM"/>
    </source>
</evidence>
<dbReference type="SUPFAM" id="SSF50630">
    <property type="entry name" value="Acid proteases"/>
    <property type="match status" value="1"/>
</dbReference>
<dbReference type="EMBL" id="HBUF01355478">
    <property type="protein sequence ID" value="CAG6717138.1"/>
    <property type="molecule type" value="Transcribed_RNA"/>
</dbReference>
<accession>A0A8D8Y2X1</accession>
<protein>
    <recommendedName>
        <fullName evidence="3">Peptidase A2 domain-containing protein</fullName>
    </recommendedName>
</protein>
<dbReference type="Gene3D" id="2.40.70.10">
    <property type="entry name" value="Acid Proteases"/>
    <property type="match status" value="1"/>
</dbReference>
<name>A0A8D8Y2X1_9HEMI</name>
<dbReference type="PANTHER" id="PTHR37984:SF9">
    <property type="entry name" value="INTEGRASE CATALYTIC DOMAIN-CONTAINING PROTEIN"/>
    <property type="match status" value="1"/>
</dbReference>
<feature type="region of interest" description="Disordered" evidence="1">
    <location>
        <begin position="194"/>
        <end position="230"/>
    </location>
</feature>
<dbReference type="InterPro" id="IPR021109">
    <property type="entry name" value="Peptidase_aspartic_dom_sf"/>
</dbReference>
<evidence type="ECO:0000256" key="1">
    <source>
        <dbReference type="SAM" id="MobiDB-lite"/>
    </source>
</evidence>
<reference evidence="2" key="1">
    <citation type="submission" date="2021-05" db="EMBL/GenBank/DDBJ databases">
        <authorList>
            <person name="Alioto T."/>
            <person name="Alioto T."/>
            <person name="Gomez Garrido J."/>
        </authorList>
    </citation>
    <scope>NUCLEOTIDE SEQUENCE</scope>
</reference>
<evidence type="ECO:0000313" key="2">
    <source>
        <dbReference type="EMBL" id="CAG6717138.1"/>
    </source>
</evidence>
<dbReference type="PANTHER" id="PTHR37984">
    <property type="entry name" value="PROTEIN CBG26694"/>
    <property type="match status" value="1"/>
</dbReference>
<proteinExistence type="predicted"/>
<feature type="compositionally biased region" description="Polar residues" evidence="1">
    <location>
        <begin position="210"/>
        <end position="220"/>
    </location>
</feature>
<dbReference type="InterPro" id="IPR050951">
    <property type="entry name" value="Retrovirus_Pol_polyprotein"/>
</dbReference>
<sequence length="459" mass="52523">MNTNNRPFLRCKNVSNKELASFKRIFTFYLTANELDQKEEKVKVAHLRMSLDEKLNDIIDNANITAITVEKIFDKLKTELMPKENVAYNQFLFFDRKQQPNESFNEFYMEIKALSSKCNFENKTDEILKCQIVHGVSNAGLKERLYRTPDLDLQEVVNYCRASEDAKLKLNGVGKSNSDLDIDAINMEQEGHYRAPGSLKPRRENALGSARQTSGSTYNGQGYHRQGYGQNQKGYWQNNKGYNENRGNYFKQQNQSGQYRQSNYNCNKCNTWHGMRQCPAYGRQCKSCGRYNHYTSLCRNSRRVRMIHGGESSPTLHSGESDSSSDCGIIESLVVQRIKESKWTQAIKFKQEEIVFKIDTGADINVLTISALERINPRLIKKIKPYNVKVHAFGGHHLQIIGNVQIKIKNKGISNIINFAVMEDGKGIRPILGHQASVDLCLVKRVNSVEHTDLQNSRN</sequence>